<organism evidence="2 3">
    <name type="scientific">Eruca vesicaria subsp. sativa</name>
    <name type="common">Garden rocket</name>
    <name type="synonym">Eruca sativa</name>
    <dbReference type="NCBI Taxonomy" id="29727"/>
    <lineage>
        <taxon>Eukaryota</taxon>
        <taxon>Viridiplantae</taxon>
        <taxon>Streptophyta</taxon>
        <taxon>Embryophyta</taxon>
        <taxon>Tracheophyta</taxon>
        <taxon>Spermatophyta</taxon>
        <taxon>Magnoliopsida</taxon>
        <taxon>eudicotyledons</taxon>
        <taxon>Gunneridae</taxon>
        <taxon>Pentapetalae</taxon>
        <taxon>rosids</taxon>
        <taxon>malvids</taxon>
        <taxon>Brassicales</taxon>
        <taxon>Brassicaceae</taxon>
        <taxon>Brassiceae</taxon>
        <taxon>Eruca</taxon>
    </lineage>
</organism>
<name>A0ABC8J7R7_ERUVS</name>
<reference evidence="2 3" key="1">
    <citation type="submission" date="2022-03" db="EMBL/GenBank/DDBJ databases">
        <authorList>
            <person name="Macdonald S."/>
            <person name="Ahmed S."/>
            <person name="Newling K."/>
        </authorList>
    </citation>
    <scope>NUCLEOTIDE SEQUENCE [LARGE SCALE GENOMIC DNA]</scope>
</reference>
<gene>
    <name evidence="2" type="ORF">ERUC_LOCUS7760</name>
</gene>
<dbReference type="InterPro" id="IPR050796">
    <property type="entry name" value="SCF_F-box_component"/>
</dbReference>
<comment type="caution">
    <text evidence="2">The sequence shown here is derived from an EMBL/GenBank/DDBJ whole genome shotgun (WGS) entry which is preliminary data.</text>
</comment>
<feature type="domain" description="F-box associated beta-propeller type 1" evidence="1">
    <location>
        <begin position="75"/>
        <end position="231"/>
    </location>
</feature>
<protein>
    <recommendedName>
        <fullName evidence="1">F-box associated beta-propeller type 1 domain-containing protein</fullName>
    </recommendedName>
</protein>
<dbReference type="InterPro" id="IPR011044">
    <property type="entry name" value="Quino_amine_DH_bsu"/>
</dbReference>
<accession>A0ABC8J7R7</accession>
<sequence>MNTLPGHLLDKILFKTDHRALAMLCCTNTSLQSYIQNSSFVSQYNSQIKSSLLHISTFGSHSLSYHHPHDGSRSLKTKKLSTMCHILGFCSGLLLLFIDDRLCVANPLTKKFRFLTLSDPCPQRLVRQENRNQLGLAVNQIDPTTQSFNVVYIFEVERTHETKYGFEINAGMNSWTCSKTTLTCHSSNLDGRMKSPLYLDGSLHWLRNDGSIISFNPKTEKARLIQIEFPHGLTSRTLFAPGGNSLTLVSLMDEFIYVYELKDILVDPKWVLVKQIKNGLIDKNRVNNWYIDAYNGKCLVLRSVYDGVVHVYDLSADKWVIMGSVQGWCDANQDFYLFTPSSSFVVRLDEIVNCGDRSISSLRSIMTLIDGSSPENQLKKTSVEGKEDERILLLEMLLHEQNTNKKRRVV</sequence>
<dbReference type="PANTHER" id="PTHR31672">
    <property type="entry name" value="BNACNNG10540D PROTEIN"/>
    <property type="match status" value="1"/>
</dbReference>
<dbReference type="AlphaFoldDB" id="A0ABC8J7R7"/>
<evidence type="ECO:0000259" key="1">
    <source>
        <dbReference type="Pfam" id="PF07734"/>
    </source>
</evidence>
<evidence type="ECO:0000313" key="2">
    <source>
        <dbReference type="EMBL" id="CAH8316816.1"/>
    </source>
</evidence>
<dbReference type="InterPro" id="IPR006527">
    <property type="entry name" value="F-box-assoc_dom_typ1"/>
</dbReference>
<dbReference type="Proteomes" id="UP001642260">
    <property type="component" value="Unassembled WGS sequence"/>
</dbReference>
<dbReference type="Pfam" id="PF07734">
    <property type="entry name" value="FBA_1"/>
    <property type="match status" value="1"/>
</dbReference>
<dbReference type="SUPFAM" id="SSF50969">
    <property type="entry name" value="YVTN repeat-like/Quinoprotein amine dehydrogenase"/>
    <property type="match status" value="1"/>
</dbReference>
<keyword evidence="3" id="KW-1185">Reference proteome</keyword>
<proteinExistence type="predicted"/>
<dbReference type="EMBL" id="CAKOAT010085154">
    <property type="protein sequence ID" value="CAH8316816.1"/>
    <property type="molecule type" value="Genomic_DNA"/>
</dbReference>
<evidence type="ECO:0000313" key="3">
    <source>
        <dbReference type="Proteomes" id="UP001642260"/>
    </source>
</evidence>